<dbReference type="STRING" id="1235802.C823_00067"/>
<evidence type="ECO:0000256" key="1">
    <source>
        <dbReference type="SAM" id="MobiDB-lite"/>
    </source>
</evidence>
<dbReference type="EMBL" id="AQFT01000002">
    <property type="protein sequence ID" value="EMZ39555.1"/>
    <property type="molecule type" value="Genomic_DNA"/>
</dbReference>
<name>N2BM91_9FIRM</name>
<feature type="compositionally biased region" description="Basic residues" evidence="1">
    <location>
        <begin position="26"/>
        <end position="37"/>
    </location>
</feature>
<reference evidence="2 3" key="1">
    <citation type="journal article" date="2014" name="Genome Announc.">
        <title>Draft genome sequences of the altered schaedler flora, a defined bacterial community from gnotobiotic mice.</title>
        <authorList>
            <person name="Wannemuehler M.J."/>
            <person name="Overstreet A.M."/>
            <person name="Ward D.V."/>
            <person name="Phillips G.J."/>
        </authorList>
    </citation>
    <scope>NUCLEOTIDE SEQUENCE [LARGE SCALE GENOMIC DNA]</scope>
    <source>
        <strain evidence="2 3">ASF492</strain>
    </source>
</reference>
<keyword evidence="3" id="KW-1185">Reference proteome</keyword>
<feature type="region of interest" description="Disordered" evidence="1">
    <location>
        <begin position="1"/>
        <end position="37"/>
    </location>
</feature>
<evidence type="ECO:0000313" key="2">
    <source>
        <dbReference type="EMBL" id="EMZ39555.1"/>
    </source>
</evidence>
<dbReference type="AlphaFoldDB" id="N2BM91"/>
<protein>
    <submittedName>
        <fullName evidence="2">Uncharacterized protein</fullName>
    </submittedName>
</protein>
<dbReference type="PATRIC" id="fig|1235802.3.peg.69"/>
<comment type="caution">
    <text evidence="2">The sequence shown here is derived from an EMBL/GenBank/DDBJ whole genome shotgun (WGS) entry which is preliminary data.</text>
</comment>
<organism evidence="2 3">
    <name type="scientific">Eubacterium plexicaudatum ASF492</name>
    <dbReference type="NCBI Taxonomy" id="1235802"/>
    <lineage>
        <taxon>Bacteria</taxon>
        <taxon>Bacillati</taxon>
        <taxon>Bacillota</taxon>
        <taxon>Clostridia</taxon>
        <taxon>Eubacteriales</taxon>
        <taxon>Eubacteriaceae</taxon>
        <taxon>Eubacterium</taxon>
    </lineage>
</organism>
<dbReference type="Proteomes" id="UP000012589">
    <property type="component" value="Unassembled WGS sequence"/>
</dbReference>
<sequence>MGRLKQLRKDVDQRLSTITDPDKRSVQGHKGKGTCKV</sequence>
<dbReference type="HOGENOM" id="CLU_3343839_0_0_9"/>
<accession>N2BM91</accession>
<proteinExistence type="predicted"/>
<gene>
    <name evidence="2" type="ORF">C823_00067</name>
</gene>
<evidence type="ECO:0000313" key="3">
    <source>
        <dbReference type="Proteomes" id="UP000012589"/>
    </source>
</evidence>